<accession>A0ABQ4UM22</accession>
<dbReference type="EMBL" id="BPRC01000032">
    <property type="protein sequence ID" value="GJE67718.1"/>
    <property type="molecule type" value="Genomic_DNA"/>
</dbReference>
<keyword evidence="3" id="KW-1185">Reference proteome</keyword>
<gene>
    <name evidence="2" type="ORF">LNAOJCKE_4950</name>
</gene>
<name>A0ABQ4UM22_9HYPH</name>
<organism evidence="2 3">
    <name type="scientific">Methylorubrum aminovorans</name>
    <dbReference type="NCBI Taxonomy" id="269069"/>
    <lineage>
        <taxon>Bacteria</taxon>
        <taxon>Pseudomonadati</taxon>
        <taxon>Pseudomonadota</taxon>
        <taxon>Alphaproteobacteria</taxon>
        <taxon>Hyphomicrobiales</taxon>
        <taxon>Methylobacteriaceae</taxon>
        <taxon>Methylorubrum</taxon>
    </lineage>
</organism>
<evidence type="ECO:0000313" key="3">
    <source>
        <dbReference type="Proteomes" id="UP001055039"/>
    </source>
</evidence>
<dbReference type="Proteomes" id="UP001055039">
    <property type="component" value="Unassembled WGS sequence"/>
</dbReference>
<evidence type="ECO:0000313" key="2">
    <source>
        <dbReference type="EMBL" id="GJE67718.1"/>
    </source>
</evidence>
<protein>
    <submittedName>
        <fullName evidence="2">Uncharacterized protein</fullName>
    </submittedName>
</protein>
<reference evidence="2" key="1">
    <citation type="journal article" date="2021" name="Front. Microbiol.">
        <title>Comprehensive Comparative Genomics and Phenotyping of Methylobacterium Species.</title>
        <authorList>
            <person name="Alessa O."/>
            <person name="Ogura Y."/>
            <person name="Fujitani Y."/>
            <person name="Takami H."/>
            <person name="Hayashi T."/>
            <person name="Sahin N."/>
            <person name="Tani A."/>
        </authorList>
    </citation>
    <scope>NUCLEOTIDE SEQUENCE</scope>
    <source>
        <strain evidence="2">NBRC 15686</strain>
    </source>
</reference>
<sequence length="74" mass="8115">MIMDIIRQGSRARALGRPRDACPHPADSRERRAWYEGYDGSTWDFAERVPHPAGVEAKARGPAARNGAVDPTLG</sequence>
<dbReference type="Pfam" id="PF04957">
    <property type="entry name" value="RMF"/>
    <property type="match status" value="1"/>
</dbReference>
<comment type="caution">
    <text evidence="2">The sequence shown here is derived from an EMBL/GenBank/DDBJ whole genome shotgun (WGS) entry which is preliminary data.</text>
</comment>
<feature type="region of interest" description="Disordered" evidence="1">
    <location>
        <begin position="53"/>
        <end position="74"/>
    </location>
</feature>
<evidence type="ECO:0000256" key="1">
    <source>
        <dbReference type="SAM" id="MobiDB-lite"/>
    </source>
</evidence>
<dbReference type="NCBIfam" id="NF041886">
    <property type="entry name" value="Rmf_CrpP_fam"/>
    <property type="match status" value="1"/>
</dbReference>
<proteinExistence type="predicted"/>
<reference evidence="2" key="2">
    <citation type="submission" date="2021-08" db="EMBL/GenBank/DDBJ databases">
        <authorList>
            <person name="Tani A."/>
            <person name="Ola A."/>
            <person name="Ogura Y."/>
            <person name="Katsura K."/>
            <person name="Hayashi T."/>
        </authorList>
    </citation>
    <scope>NUCLEOTIDE SEQUENCE</scope>
    <source>
        <strain evidence="2">NBRC 15686</strain>
    </source>
</reference>
<dbReference type="InterPro" id="IPR007040">
    <property type="entry name" value="Ribosome_modulation_factor"/>
</dbReference>